<dbReference type="Pfam" id="PF04149">
    <property type="entry name" value="DUF397"/>
    <property type="match status" value="1"/>
</dbReference>
<organism evidence="2 3">
    <name type="scientific">Streptomyces millisiae</name>
    <dbReference type="NCBI Taxonomy" id="3075542"/>
    <lineage>
        <taxon>Bacteria</taxon>
        <taxon>Bacillati</taxon>
        <taxon>Actinomycetota</taxon>
        <taxon>Actinomycetes</taxon>
        <taxon>Kitasatosporales</taxon>
        <taxon>Streptomycetaceae</taxon>
        <taxon>Streptomyces</taxon>
    </lineage>
</organism>
<protein>
    <submittedName>
        <fullName evidence="2">DUF397 domain-containing protein</fullName>
    </submittedName>
</protein>
<accession>A0ABU2LS97</accession>
<name>A0ABU2LS97_9ACTN</name>
<keyword evidence="3" id="KW-1185">Reference proteome</keyword>
<feature type="domain" description="DUF397" evidence="1">
    <location>
        <begin position="10"/>
        <end position="64"/>
    </location>
</feature>
<dbReference type="EMBL" id="JAVREM010000025">
    <property type="protein sequence ID" value="MDT0320471.1"/>
    <property type="molecule type" value="Genomic_DNA"/>
</dbReference>
<evidence type="ECO:0000259" key="1">
    <source>
        <dbReference type="Pfam" id="PF04149"/>
    </source>
</evidence>
<evidence type="ECO:0000313" key="3">
    <source>
        <dbReference type="Proteomes" id="UP001183420"/>
    </source>
</evidence>
<gene>
    <name evidence="2" type="ORF">RNC47_19220</name>
</gene>
<reference evidence="3" key="1">
    <citation type="submission" date="2023-07" db="EMBL/GenBank/DDBJ databases">
        <title>30 novel species of actinomycetes from the DSMZ collection.</title>
        <authorList>
            <person name="Nouioui I."/>
        </authorList>
    </citation>
    <scope>NUCLEOTIDE SEQUENCE [LARGE SCALE GENOMIC DNA]</scope>
    <source>
        <strain evidence="3">DSM 44918</strain>
    </source>
</reference>
<sequence length="64" mass="6696">MAPEVAPESAWFKSSYSAENGTNCVEVADLSRAGRVGIRDSKHPEGPALLVSANAFAAFVGMAR</sequence>
<comment type="caution">
    <text evidence="2">The sequence shown here is derived from an EMBL/GenBank/DDBJ whole genome shotgun (WGS) entry which is preliminary data.</text>
</comment>
<dbReference type="Proteomes" id="UP001183420">
    <property type="component" value="Unassembled WGS sequence"/>
</dbReference>
<dbReference type="RefSeq" id="WP_311600378.1">
    <property type="nucleotide sequence ID" value="NZ_JAVREM010000025.1"/>
</dbReference>
<proteinExistence type="predicted"/>
<evidence type="ECO:0000313" key="2">
    <source>
        <dbReference type="EMBL" id="MDT0320471.1"/>
    </source>
</evidence>
<dbReference type="InterPro" id="IPR007278">
    <property type="entry name" value="DUF397"/>
</dbReference>